<gene>
    <name evidence="1" type="ORF">BAE39_12290</name>
</gene>
<evidence type="ECO:0000313" key="2">
    <source>
        <dbReference type="Proteomes" id="UP000093748"/>
    </source>
</evidence>
<dbReference type="OrthoDB" id="6976379at2"/>
<dbReference type="RefSeq" id="WP_032929666.1">
    <property type="nucleotide sequence ID" value="NZ_LZTH01000045.1"/>
</dbReference>
<accession>A0A1A5J4Y4</accession>
<proteinExistence type="predicted"/>
<reference evidence="2" key="1">
    <citation type="submission" date="2016-06" db="EMBL/GenBank/DDBJ databases">
        <title>NZP2037 Pacbio-Illumina hybrid assembly.</title>
        <authorList>
            <person name="Ramsay J.P."/>
        </authorList>
    </citation>
    <scope>NUCLEOTIDE SEQUENCE [LARGE SCALE GENOMIC DNA]</scope>
    <source>
        <strain evidence="2">R7ANS::ICEMlSym2042</strain>
    </source>
</reference>
<sequence>MPIKVSPVAGSRFYIGSAPVDVPDVDVTEADFAAVTWIEVGQYETMGNSGDSAQGNTVNLLNRRRTYNWKGSRQAPQRSDNFALNTSDPGQIAMIAAEATDFNYPFKVELNGAPITKSATATITIASPGVVTWTGHNLAANTAVKFSTTGALPTGLTAGTTYYVKTVLDADTFTLSATKGGTAIVTTGSQSGVHTATTVPAGPQRLFMGQVSAAEEGMGGANNAQMLNCTVLPNTNYVRVAALG</sequence>
<dbReference type="InterPro" id="IPR023366">
    <property type="entry name" value="ATP_synth_asu-like_sf"/>
</dbReference>
<dbReference type="AlphaFoldDB" id="A0A1A5J4Y4"/>
<comment type="caution">
    <text evidence="1">The sequence shown here is derived from an EMBL/GenBank/DDBJ whole genome shotgun (WGS) entry which is preliminary data.</text>
</comment>
<protein>
    <submittedName>
        <fullName evidence="1">Uncharacterized protein</fullName>
    </submittedName>
</protein>
<dbReference type="Proteomes" id="UP000093748">
    <property type="component" value="Unassembled WGS sequence"/>
</dbReference>
<dbReference type="EMBL" id="LZTJ01000012">
    <property type="protein sequence ID" value="OBP76853.1"/>
    <property type="molecule type" value="Genomic_DNA"/>
</dbReference>
<evidence type="ECO:0000313" key="1">
    <source>
        <dbReference type="EMBL" id="OBP76853.1"/>
    </source>
</evidence>
<name>A0A1A5J4Y4_RHILI</name>
<organism evidence="1 2">
    <name type="scientific">Rhizobium loti</name>
    <name type="common">Mesorhizobium loti</name>
    <dbReference type="NCBI Taxonomy" id="381"/>
    <lineage>
        <taxon>Bacteria</taxon>
        <taxon>Pseudomonadati</taxon>
        <taxon>Pseudomonadota</taxon>
        <taxon>Alphaproteobacteria</taxon>
        <taxon>Hyphomicrobiales</taxon>
        <taxon>Phyllobacteriaceae</taxon>
        <taxon>Mesorhizobium</taxon>
    </lineage>
</organism>
<dbReference type="Gene3D" id="2.40.30.20">
    <property type="match status" value="1"/>
</dbReference>
<dbReference type="GeneID" id="66684820"/>